<protein>
    <submittedName>
        <fullName evidence="2">Tape measure protein</fullName>
    </submittedName>
</protein>
<feature type="domain" description="Tape measure protein N-terminal" evidence="1">
    <location>
        <begin position="97"/>
        <end position="286"/>
    </location>
</feature>
<dbReference type="NCBIfam" id="TIGR02675">
    <property type="entry name" value="tape_meas_nterm"/>
    <property type="match status" value="1"/>
</dbReference>
<evidence type="ECO:0000313" key="3">
    <source>
        <dbReference type="Proteomes" id="UP000488299"/>
    </source>
</evidence>
<evidence type="ECO:0000259" key="1">
    <source>
        <dbReference type="Pfam" id="PF20155"/>
    </source>
</evidence>
<dbReference type="EMBL" id="WELI01000005">
    <property type="protein sequence ID" value="KAB7730135.1"/>
    <property type="molecule type" value="Genomic_DNA"/>
</dbReference>
<proteinExistence type="predicted"/>
<dbReference type="RefSeq" id="WP_152124741.1">
    <property type="nucleotide sequence ID" value="NZ_WELI01000005.1"/>
</dbReference>
<name>A0A7J5TYJ7_9BACT</name>
<evidence type="ECO:0000313" key="2">
    <source>
        <dbReference type="EMBL" id="KAB7730135.1"/>
    </source>
</evidence>
<dbReference type="InterPro" id="IPR013491">
    <property type="entry name" value="Tape_meas_N"/>
</dbReference>
<gene>
    <name evidence="2" type="ORF">F5984_13205</name>
</gene>
<keyword evidence="3" id="KW-1185">Reference proteome</keyword>
<reference evidence="2 3" key="1">
    <citation type="submission" date="2019-10" db="EMBL/GenBank/DDBJ databases">
        <title>Rudanella paleaurantiibacter sp. nov., isolated from sludge.</title>
        <authorList>
            <person name="Xu S.Q."/>
        </authorList>
    </citation>
    <scope>NUCLEOTIDE SEQUENCE [LARGE SCALE GENOMIC DNA]</scope>
    <source>
        <strain evidence="2 3">HX-22-17</strain>
    </source>
</reference>
<dbReference type="Proteomes" id="UP000488299">
    <property type="component" value="Unassembled WGS sequence"/>
</dbReference>
<dbReference type="PANTHER" id="PTHR38812">
    <property type="entry name" value="MU-LIKE PROPHAGE FLUMU PROTEIN GP42"/>
    <property type="match status" value="1"/>
</dbReference>
<organism evidence="2 3">
    <name type="scientific">Rudanella paleaurantiibacter</name>
    <dbReference type="NCBI Taxonomy" id="2614655"/>
    <lineage>
        <taxon>Bacteria</taxon>
        <taxon>Pseudomonadati</taxon>
        <taxon>Bacteroidota</taxon>
        <taxon>Cytophagia</taxon>
        <taxon>Cytophagales</taxon>
        <taxon>Cytophagaceae</taxon>
        <taxon>Rudanella</taxon>
    </lineage>
</organism>
<dbReference type="InterPro" id="IPR053058">
    <property type="entry name" value="Mulikevirus_tape_measure"/>
</dbReference>
<accession>A0A7J5TYJ7</accession>
<dbReference type="PANTHER" id="PTHR38812:SF2">
    <property type="entry name" value="MU-LIKE PROPHAGE FLUMU PROTEIN GP42"/>
    <property type="match status" value="1"/>
</dbReference>
<dbReference type="AlphaFoldDB" id="A0A7J5TYJ7"/>
<comment type="caution">
    <text evidence="2">The sequence shown here is derived from an EMBL/GenBank/DDBJ whole genome shotgun (WGS) entry which is preliminary data.</text>
</comment>
<dbReference type="Pfam" id="PF20155">
    <property type="entry name" value="TMP_3"/>
    <property type="match status" value="1"/>
</dbReference>
<sequence>MDARSLSVALGLDDRPFAQGLNRASQNLSQWAGRMQQTGSRALGQLSSNMNGASRSARNMGAQLSAGFGAPMNSLGGLITRLGGLYSAFELAKRGLTIISDLNRLERGLQAVSSSTEDFNRSQAFVQATSQSLGLEYQSLTKAYVGLKAATIDTAIEGAQTEKIFTAVGKASAALGLTTEQTEGSLLALQQMMSKGTVSAEELRGQLGERLPGAFRLMAQGLGVSESKLGKMLEQGQVLSAVALPKLAEQLEKTYGASAQNGLKGMAGGWSKVTTEVQLLLKALDNKLAIDEFFGSILTGLANMTSQLGNLIQSTSWKEFTDLLKGRMSIGELVDSAAVQGYNQKERNKALSSFRSMSPKERQAEIKKLRDDLETSQQMVNTIATKPYNAASEKRAIELESYNKLTGQKLNDLQWEDEELRKQEAINAARLKNAKTGGGNKAADKAVYVPKSGYEGLVTERNRLEGRINDIQSTGSKNPKIMAELQLLQRAFSAVDAQIKEIDESWQNFENRGAELEITIRPDGVATELLGFRGQAGGANFRPGDTSMGQTRPIGTMPKMPTAEEFRNNVKPDLSAEHLRQWREVEAQKAQSYRVIDRSFMAEDAEIVKARFDQIYDAVIAGGGSIEDAMRKANEVVTNSGEALQQNLSGILQTTAADAMAGFGELLGGMLMGVRSLEELPAMIGRLFGQMAKQMGKAMIAFGTAGIAAKAFLANPAGAIVAGIALTALGAMLEASMQSSMQSGMSSGLPKYASGGVFDSPSVGLFAEYPGAQWNKEIATPEKLMGSVFRRELVDYGMMHNGTAEPGRRSVDVRIAPVEVKANAHEMKWMLQQVDETQNDIYG</sequence>